<dbReference type="Proteomes" id="UP000823775">
    <property type="component" value="Unassembled WGS sequence"/>
</dbReference>
<proteinExistence type="predicted"/>
<keyword evidence="3" id="KW-1185">Reference proteome</keyword>
<feature type="region of interest" description="Disordered" evidence="1">
    <location>
        <begin position="1"/>
        <end position="52"/>
    </location>
</feature>
<protein>
    <submittedName>
        <fullName evidence="2">Uncharacterized protein</fullName>
    </submittedName>
</protein>
<name>A0ABS8URR1_DATST</name>
<gene>
    <name evidence="2" type="ORF">HAX54_019632</name>
</gene>
<dbReference type="EMBL" id="JACEIK010002385">
    <property type="protein sequence ID" value="MCD9560826.1"/>
    <property type="molecule type" value="Genomic_DNA"/>
</dbReference>
<sequence>MLPARGSRGAPWSPEGLKCRGRGIEDAKSGSGDKMMTMIKPSSNEPHHRGMCLSGWHEPRNIKCRHGRESSMSTTWPP</sequence>
<evidence type="ECO:0000313" key="3">
    <source>
        <dbReference type="Proteomes" id="UP000823775"/>
    </source>
</evidence>
<evidence type="ECO:0000256" key="1">
    <source>
        <dbReference type="SAM" id="MobiDB-lite"/>
    </source>
</evidence>
<organism evidence="2 3">
    <name type="scientific">Datura stramonium</name>
    <name type="common">Jimsonweed</name>
    <name type="synonym">Common thornapple</name>
    <dbReference type="NCBI Taxonomy" id="4076"/>
    <lineage>
        <taxon>Eukaryota</taxon>
        <taxon>Viridiplantae</taxon>
        <taxon>Streptophyta</taxon>
        <taxon>Embryophyta</taxon>
        <taxon>Tracheophyta</taxon>
        <taxon>Spermatophyta</taxon>
        <taxon>Magnoliopsida</taxon>
        <taxon>eudicotyledons</taxon>
        <taxon>Gunneridae</taxon>
        <taxon>Pentapetalae</taxon>
        <taxon>asterids</taxon>
        <taxon>lamiids</taxon>
        <taxon>Solanales</taxon>
        <taxon>Solanaceae</taxon>
        <taxon>Solanoideae</taxon>
        <taxon>Datureae</taxon>
        <taxon>Datura</taxon>
    </lineage>
</organism>
<evidence type="ECO:0000313" key="2">
    <source>
        <dbReference type="EMBL" id="MCD9560826.1"/>
    </source>
</evidence>
<accession>A0ABS8URR1</accession>
<comment type="caution">
    <text evidence="2">The sequence shown here is derived from an EMBL/GenBank/DDBJ whole genome shotgun (WGS) entry which is preliminary data.</text>
</comment>
<reference evidence="2 3" key="1">
    <citation type="journal article" date="2021" name="BMC Genomics">
        <title>Datura genome reveals duplications of psychoactive alkaloid biosynthetic genes and high mutation rate following tissue culture.</title>
        <authorList>
            <person name="Rajewski A."/>
            <person name="Carter-House D."/>
            <person name="Stajich J."/>
            <person name="Litt A."/>
        </authorList>
    </citation>
    <scope>NUCLEOTIDE SEQUENCE [LARGE SCALE GENOMIC DNA]</scope>
    <source>
        <strain evidence="2">AR-01</strain>
    </source>
</reference>